<keyword evidence="5 7" id="KW-1133">Transmembrane helix</keyword>
<dbReference type="GO" id="GO:0016780">
    <property type="term" value="F:phosphotransferase activity, for other substituted phosphate groups"/>
    <property type="evidence" value="ECO:0007669"/>
    <property type="project" value="TreeGrafter"/>
</dbReference>
<reference evidence="9 10" key="1">
    <citation type="journal article" date="2015" name="Genome Announc.">
        <title>Draft Genome Sequence of the Terrestrial Cyanobacterium Scytonema millei VB511283, Isolated from Eastern India.</title>
        <authorList>
            <person name="Sen D."/>
            <person name="Chandrababunaidu M.M."/>
            <person name="Singh D."/>
            <person name="Sanghi N."/>
            <person name="Ghorai A."/>
            <person name="Mishra G.P."/>
            <person name="Madduluri M."/>
            <person name="Adhikary S.P."/>
            <person name="Tripathy S."/>
        </authorList>
    </citation>
    <scope>NUCLEOTIDE SEQUENCE [LARGE SCALE GENOMIC DNA]</scope>
    <source>
        <strain evidence="9 10">VB511283</strain>
    </source>
</reference>
<comment type="subcellular location">
    <subcellularLocation>
        <location evidence="1">Membrane</location>
        <topology evidence="1">Multi-pass membrane protein</topology>
    </subcellularLocation>
</comment>
<dbReference type="RefSeq" id="WP_039713763.1">
    <property type="nucleotide sequence ID" value="NZ_JTJC03000017.1"/>
</dbReference>
<evidence type="ECO:0000259" key="8">
    <source>
        <dbReference type="Pfam" id="PF02397"/>
    </source>
</evidence>
<accession>A0A9X5EAR5</accession>
<evidence type="ECO:0000256" key="2">
    <source>
        <dbReference type="ARBA" id="ARBA00006464"/>
    </source>
</evidence>
<sequence>MTSTTVLHNQYDRDLRAPLFSQLGKRIGQRWRRLITLLLFDIGALMISWQVTASFDNPFYLLNGNQNGLLAIATIIAFQISLLASKELYQAGDKRRDYINIAKTLTLAHLLLLFTIFFFQSSTPISRQSFILSGVLSVALVCSFRYSIDITIENLRQQGFLRYPIYLISKLEDKTSAIKLLESERRYYFAGWADINNINEQEIVLKDLYRLKVSDVFIYSWKSINSQPLFYLKLKNAGINVYILPTRLQVVEQNIKLRFLGKIPTFELSSYLTTGSDFLIKRCFDFIFATALILILIPVYLLISLLIAIDSSGSIFYKQNRMGLHGKTFQIWKFRTMKTDAERSQKSIEFSHQWKDGALFQIENDPRITRIGKFLRRYSLDELPQLFNVVRGEMSLVGPRPVPNSDVEKFADRHFIRYQVLPGMTGLWQVSRSNSDDYEIDKVVSLDIKYMENWSLWLDIQILLKTIAVVLSHKGAY</sequence>
<keyword evidence="4 7" id="KW-0812">Transmembrane</keyword>
<feature type="transmembrane region" description="Helical" evidence="7">
    <location>
        <begin position="34"/>
        <end position="55"/>
    </location>
</feature>
<comment type="similarity">
    <text evidence="2">Belongs to the bacterial sugar transferase family.</text>
</comment>
<protein>
    <submittedName>
        <fullName evidence="9">Sugar transferase</fullName>
    </submittedName>
</protein>
<dbReference type="PANTHER" id="PTHR30576">
    <property type="entry name" value="COLANIC BIOSYNTHESIS UDP-GLUCOSE LIPID CARRIER TRANSFERASE"/>
    <property type="match status" value="1"/>
</dbReference>
<feature type="transmembrane region" description="Helical" evidence="7">
    <location>
        <begin position="97"/>
        <end position="118"/>
    </location>
</feature>
<proteinExistence type="inferred from homology"/>
<name>A0A9X5EAR5_9CYAN</name>
<feature type="transmembrane region" description="Helical" evidence="7">
    <location>
        <begin position="67"/>
        <end position="85"/>
    </location>
</feature>
<keyword evidence="6 7" id="KW-0472">Membrane</keyword>
<dbReference type="Pfam" id="PF02397">
    <property type="entry name" value="Bac_transf"/>
    <property type="match status" value="1"/>
</dbReference>
<dbReference type="Proteomes" id="UP000031532">
    <property type="component" value="Unassembled WGS sequence"/>
</dbReference>
<evidence type="ECO:0000256" key="1">
    <source>
        <dbReference type="ARBA" id="ARBA00004141"/>
    </source>
</evidence>
<feature type="transmembrane region" description="Helical" evidence="7">
    <location>
        <begin position="130"/>
        <end position="148"/>
    </location>
</feature>
<keyword evidence="10" id="KW-1185">Reference proteome</keyword>
<dbReference type="InterPro" id="IPR017475">
    <property type="entry name" value="EPS_sugar_tfrase"/>
</dbReference>
<gene>
    <name evidence="9" type="ORF">QH73_0026235</name>
</gene>
<evidence type="ECO:0000256" key="7">
    <source>
        <dbReference type="SAM" id="Phobius"/>
    </source>
</evidence>
<evidence type="ECO:0000313" key="10">
    <source>
        <dbReference type="Proteomes" id="UP000031532"/>
    </source>
</evidence>
<dbReference type="AlphaFoldDB" id="A0A9X5EAR5"/>
<keyword evidence="3 9" id="KW-0808">Transferase</keyword>
<dbReference type="EMBL" id="JTJC03000017">
    <property type="protein sequence ID" value="NHC38076.1"/>
    <property type="molecule type" value="Genomic_DNA"/>
</dbReference>
<dbReference type="GO" id="GO:0016020">
    <property type="term" value="C:membrane"/>
    <property type="evidence" value="ECO:0007669"/>
    <property type="project" value="UniProtKB-SubCell"/>
</dbReference>
<dbReference type="NCBIfam" id="TIGR03025">
    <property type="entry name" value="EPS_sugtrans"/>
    <property type="match status" value="1"/>
</dbReference>
<evidence type="ECO:0000313" key="9">
    <source>
        <dbReference type="EMBL" id="NHC38076.1"/>
    </source>
</evidence>
<feature type="domain" description="Bacterial sugar transferase" evidence="8">
    <location>
        <begin position="281"/>
        <end position="471"/>
    </location>
</feature>
<evidence type="ECO:0000256" key="6">
    <source>
        <dbReference type="ARBA" id="ARBA00023136"/>
    </source>
</evidence>
<comment type="caution">
    <text evidence="9">The sequence shown here is derived from an EMBL/GenBank/DDBJ whole genome shotgun (WGS) entry which is preliminary data.</text>
</comment>
<dbReference type="OrthoDB" id="467691at2"/>
<organism evidence="9 10">
    <name type="scientific">Scytonema millei VB511283</name>
    <dbReference type="NCBI Taxonomy" id="1245923"/>
    <lineage>
        <taxon>Bacteria</taxon>
        <taxon>Bacillati</taxon>
        <taxon>Cyanobacteriota</taxon>
        <taxon>Cyanophyceae</taxon>
        <taxon>Nostocales</taxon>
        <taxon>Scytonemataceae</taxon>
        <taxon>Scytonema</taxon>
    </lineage>
</organism>
<dbReference type="InterPro" id="IPR003362">
    <property type="entry name" value="Bact_transf"/>
</dbReference>
<evidence type="ECO:0000256" key="5">
    <source>
        <dbReference type="ARBA" id="ARBA00022989"/>
    </source>
</evidence>
<feature type="transmembrane region" description="Helical" evidence="7">
    <location>
        <begin position="286"/>
        <end position="309"/>
    </location>
</feature>
<evidence type="ECO:0000256" key="4">
    <source>
        <dbReference type="ARBA" id="ARBA00022692"/>
    </source>
</evidence>
<evidence type="ECO:0000256" key="3">
    <source>
        <dbReference type="ARBA" id="ARBA00022679"/>
    </source>
</evidence>
<dbReference type="PANTHER" id="PTHR30576:SF10">
    <property type="entry name" value="SLL5057 PROTEIN"/>
    <property type="match status" value="1"/>
</dbReference>